<evidence type="ECO:0000313" key="2">
    <source>
        <dbReference type="Proteomes" id="UP001163324"/>
    </source>
</evidence>
<organism evidence="1 2">
    <name type="scientific">Trichothecium roseum</name>
    <dbReference type="NCBI Taxonomy" id="47278"/>
    <lineage>
        <taxon>Eukaryota</taxon>
        <taxon>Fungi</taxon>
        <taxon>Dikarya</taxon>
        <taxon>Ascomycota</taxon>
        <taxon>Pezizomycotina</taxon>
        <taxon>Sordariomycetes</taxon>
        <taxon>Hypocreomycetidae</taxon>
        <taxon>Hypocreales</taxon>
        <taxon>Hypocreales incertae sedis</taxon>
        <taxon>Trichothecium</taxon>
    </lineage>
</organism>
<proteinExistence type="predicted"/>
<dbReference type="EMBL" id="CM047940">
    <property type="protein sequence ID" value="KAI9904001.1"/>
    <property type="molecule type" value="Genomic_DNA"/>
</dbReference>
<sequence length="84" mass="9099">MQTIKETAQAATSEQDYMDMLAAEFASIPDREVVSSETQPEGEQIVGQKTTMPPTRREKNSTASTEVLVANTIRVAIAGINASR</sequence>
<evidence type="ECO:0000313" key="1">
    <source>
        <dbReference type="EMBL" id="KAI9904001.1"/>
    </source>
</evidence>
<dbReference type="Proteomes" id="UP001163324">
    <property type="component" value="Chromosome 1"/>
</dbReference>
<name>A0ACC0VC23_9HYPO</name>
<gene>
    <name evidence="1" type="ORF">N3K66_000530</name>
</gene>
<keyword evidence="2" id="KW-1185">Reference proteome</keyword>
<reference evidence="1" key="1">
    <citation type="submission" date="2022-10" db="EMBL/GenBank/DDBJ databases">
        <title>Complete Genome of Trichothecium roseum strain YXFP-22015, a Plant Pathogen Isolated from Citrus.</title>
        <authorList>
            <person name="Wang Y."/>
            <person name="Zhu L."/>
        </authorList>
    </citation>
    <scope>NUCLEOTIDE SEQUENCE</scope>
    <source>
        <strain evidence="1">YXFP-22015</strain>
    </source>
</reference>
<protein>
    <submittedName>
        <fullName evidence="1">Uncharacterized protein</fullName>
    </submittedName>
</protein>
<comment type="caution">
    <text evidence="1">The sequence shown here is derived from an EMBL/GenBank/DDBJ whole genome shotgun (WGS) entry which is preliminary data.</text>
</comment>
<accession>A0ACC0VC23</accession>